<evidence type="ECO:0000313" key="4">
    <source>
        <dbReference type="EMBL" id="MCD1653441.1"/>
    </source>
</evidence>
<organism evidence="4 5">
    <name type="scientific">Teretinema zuelzerae</name>
    <dbReference type="NCBI Taxonomy" id="156"/>
    <lineage>
        <taxon>Bacteria</taxon>
        <taxon>Pseudomonadati</taxon>
        <taxon>Spirochaetota</taxon>
        <taxon>Spirochaetia</taxon>
        <taxon>Spirochaetales</taxon>
        <taxon>Treponemataceae</taxon>
        <taxon>Teretinema</taxon>
    </lineage>
</organism>
<feature type="domain" description="OmpA-like" evidence="3">
    <location>
        <begin position="239"/>
        <end position="359"/>
    </location>
</feature>
<gene>
    <name evidence="4" type="ORF">K7J14_01850</name>
</gene>
<evidence type="ECO:0000313" key="5">
    <source>
        <dbReference type="Proteomes" id="UP001198163"/>
    </source>
</evidence>
<protein>
    <submittedName>
        <fullName evidence="4">OmpA family protein</fullName>
    </submittedName>
</protein>
<dbReference type="InterPro" id="IPR050330">
    <property type="entry name" value="Bact_OuterMem_StrucFunc"/>
</dbReference>
<dbReference type="RefSeq" id="WP_230752428.1">
    <property type="nucleotide sequence ID" value="NZ_JAINWA010000001.1"/>
</dbReference>
<dbReference type="PROSITE" id="PS51123">
    <property type="entry name" value="OMPA_2"/>
    <property type="match status" value="1"/>
</dbReference>
<accession>A0AAE3JHV8</accession>
<dbReference type="Pfam" id="PF00691">
    <property type="entry name" value="OmpA"/>
    <property type="match status" value="1"/>
</dbReference>
<feature type="signal peptide" evidence="2">
    <location>
        <begin position="1"/>
        <end position="22"/>
    </location>
</feature>
<dbReference type="PROSITE" id="PS51257">
    <property type="entry name" value="PROKAR_LIPOPROTEIN"/>
    <property type="match status" value="1"/>
</dbReference>
<evidence type="ECO:0000259" key="3">
    <source>
        <dbReference type="PROSITE" id="PS51123"/>
    </source>
</evidence>
<evidence type="ECO:0000256" key="2">
    <source>
        <dbReference type="SAM" id="SignalP"/>
    </source>
</evidence>
<evidence type="ECO:0000256" key="1">
    <source>
        <dbReference type="PROSITE-ProRule" id="PRU00473"/>
    </source>
</evidence>
<comment type="caution">
    <text evidence="4">The sequence shown here is derived from an EMBL/GenBank/DDBJ whole genome shotgun (WGS) entry which is preliminary data.</text>
</comment>
<proteinExistence type="predicted"/>
<keyword evidence="2" id="KW-0732">Signal</keyword>
<dbReference type="CDD" id="cd07185">
    <property type="entry name" value="OmpA_C-like"/>
    <property type="match status" value="1"/>
</dbReference>
<dbReference type="Proteomes" id="UP001198163">
    <property type="component" value="Unassembled WGS sequence"/>
</dbReference>
<keyword evidence="1" id="KW-0472">Membrane</keyword>
<dbReference type="AlphaFoldDB" id="A0AAE3JHV8"/>
<dbReference type="GO" id="GO:0016020">
    <property type="term" value="C:membrane"/>
    <property type="evidence" value="ECO:0007669"/>
    <property type="project" value="UniProtKB-UniRule"/>
</dbReference>
<name>A0AAE3JHV8_9SPIR</name>
<dbReference type="Gene3D" id="3.30.1330.60">
    <property type="entry name" value="OmpA-like domain"/>
    <property type="match status" value="1"/>
</dbReference>
<dbReference type="EMBL" id="JAINWA010000001">
    <property type="protein sequence ID" value="MCD1653441.1"/>
    <property type="molecule type" value="Genomic_DNA"/>
</dbReference>
<dbReference type="PANTHER" id="PTHR30329:SF21">
    <property type="entry name" value="LIPOPROTEIN YIAD-RELATED"/>
    <property type="match status" value="1"/>
</dbReference>
<sequence>MKKSMIPVYCALAGFLACPVSAEILTWRASTGQQYETKKTITEYVTMMDTVTSKPVLIVQDAVYQETAAQNKSTLSHIRGIPTFPHSSVDAGTEWTEEALITLNLAGFGFKEPLELSVPVSYVCTGIEELEGRTYYRIKAMWEPAHEPDRAAAKKTGIKRIRGLSTMDILWDTKSGSPKHIDLSEETQYRFNDGSSILHTRKIEDEFRTVTDIVRERIINQLEEQIIAQKVENVEVKQTDAGIVLSIENIQFQPDSSELVEAEQAKIGNIGKLLATLSDRKLSIVGHAANTPGSDEQELVDLSAARARSVADFLIASGFRTSDSIISSGMGGSVPLDTNDTPEGRSKNRRVEIIIMDAEEGL</sequence>
<reference evidence="4" key="1">
    <citation type="submission" date="2021-08" db="EMBL/GenBank/DDBJ databases">
        <title>Comparative analyses of Brucepasteria parasyntrophica and Teretinema zuelzerae.</title>
        <authorList>
            <person name="Song Y."/>
            <person name="Brune A."/>
        </authorList>
    </citation>
    <scope>NUCLEOTIDE SEQUENCE</scope>
    <source>
        <strain evidence="4">DSM 1903</strain>
    </source>
</reference>
<keyword evidence="5" id="KW-1185">Reference proteome</keyword>
<feature type="chain" id="PRO_5041966337" evidence="2">
    <location>
        <begin position="23"/>
        <end position="362"/>
    </location>
</feature>
<dbReference type="SUPFAM" id="SSF103088">
    <property type="entry name" value="OmpA-like"/>
    <property type="match status" value="1"/>
</dbReference>
<dbReference type="InterPro" id="IPR036737">
    <property type="entry name" value="OmpA-like_sf"/>
</dbReference>
<dbReference type="PANTHER" id="PTHR30329">
    <property type="entry name" value="STATOR ELEMENT OF FLAGELLAR MOTOR COMPLEX"/>
    <property type="match status" value="1"/>
</dbReference>
<dbReference type="InterPro" id="IPR006665">
    <property type="entry name" value="OmpA-like"/>
</dbReference>